<dbReference type="GO" id="GO:0019262">
    <property type="term" value="P:N-acetylneuraminate catabolic process"/>
    <property type="evidence" value="ECO:0007669"/>
    <property type="project" value="UniProtKB-UniRule"/>
</dbReference>
<dbReference type="Gene3D" id="3.40.50.1360">
    <property type="match status" value="1"/>
</dbReference>
<dbReference type="GO" id="GO:0005737">
    <property type="term" value="C:cytoplasm"/>
    <property type="evidence" value="ECO:0007669"/>
    <property type="project" value="TreeGrafter"/>
</dbReference>
<dbReference type="AlphaFoldDB" id="A0A1I7KHB8"/>
<dbReference type="InterPro" id="IPR004547">
    <property type="entry name" value="Glucosamine6P_isomerase"/>
</dbReference>
<protein>
    <recommendedName>
        <fullName evidence="3">Glucosamine-6-phosphate deaminase</fullName>
        <ecNumber evidence="3">3.5.99.6</ecNumber>
    </recommendedName>
    <alternativeName>
        <fullName evidence="3">GlcN6P deaminase</fullName>
        <shortName evidence="3">GNPDA</shortName>
    </alternativeName>
    <alternativeName>
        <fullName evidence="3">Glucosamine-6-phosphate isomerase</fullName>
    </alternativeName>
</protein>
<comment type="caution">
    <text evidence="3">Lacks conserved residue(s) required for the propagation of feature annotation.</text>
</comment>
<evidence type="ECO:0000256" key="1">
    <source>
        <dbReference type="ARBA" id="ARBA00022801"/>
    </source>
</evidence>
<dbReference type="HAMAP" id="MF_01241">
    <property type="entry name" value="GlcN6P_deamin"/>
    <property type="match status" value="1"/>
</dbReference>
<dbReference type="GO" id="GO:0006046">
    <property type="term" value="P:N-acetylglucosamine catabolic process"/>
    <property type="evidence" value="ECO:0007669"/>
    <property type="project" value="UniProtKB-UniRule"/>
</dbReference>
<comment type="similarity">
    <text evidence="3">Belongs to the glucosamine/galactosamine-6-phosphate isomerase family. NagB subfamily.</text>
</comment>
<dbReference type="PROSITE" id="PS01161">
    <property type="entry name" value="GLC_GALNAC_ISOMERASE"/>
    <property type="match status" value="1"/>
</dbReference>
<dbReference type="SUPFAM" id="SSF100950">
    <property type="entry name" value="NagB/RpiA/CoA transferase-like"/>
    <property type="match status" value="1"/>
</dbReference>
<comment type="function">
    <text evidence="3">Catalyzes the reversible isomerization-deamination of glucosamine 6-phosphate (GlcN6P) to form fructose 6-phosphate (Fru6P) and ammonium ion.</text>
</comment>
<dbReference type="InterPro" id="IPR018321">
    <property type="entry name" value="Glucosamine6P_isomerase_CS"/>
</dbReference>
<dbReference type="EC" id="3.5.99.6" evidence="3"/>
<evidence type="ECO:0000256" key="2">
    <source>
        <dbReference type="ARBA" id="ARBA00023277"/>
    </source>
</evidence>
<feature type="active site" description="For ring-opening step" evidence="3">
    <location>
        <position position="141"/>
    </location>
</feature>
<dbReference type="CDD" id="cd01399">
    <property type="entry name" value="GlcN6P_deaminase"/>
    <property type="match status" value="1"/>
</dbReference>
<sequence length="249" mass="27522">MNIRVFDTPHDAGIYVAALAEQVIQSRPDPVLGLATGSTPIPFYDALVGLHRCGLDLSHVTTINLDEYIGLPPTHEQSYAHFMHTHLFSRTNIRSENIHIPNGMADDLAAECARYDDVIRAHPIHLQILGIGVNGHIGFNEPDDLLLSKTHVVELRPETVRSNARFFERIEDVPRRAITMGVQAILQADQIVLMAFGPEKADIIARAVLGEVRTDVPASILQLHKRVTVVLDRASAQGLFDEAGRLRAK</sequence>
<comment type="catalytic activity">
    <reaction evidence="3">
        <text>alpha-D-glucosamine 6-phosphate + H2O = beta-D-fructose 6-phosphate + NH4(+)</text>
        <dbReference type="Rhea" id="RHEA:12172"/>
        <dbReference type="ChEBI" id="CHEBI:15377"/>
        <dbReference type="ChEBI" id="CHEBI:28938"/>
        <dbReference type="ChEBI" id="CHEBI:57634"/>
        <dbReference type="ChEBI" id="CHEBI:75989"/>
        <dbReference type="EC" id="3.5.99.6"/>
    </reaction>
</comment>
<dbReference type="GO" id="GO:0006043">
    <property type="term" value="P:glucosamine catabolic process"/>
    <property type="evidence" value="ECO:0007669"/>
    <property type="project" value="TreeGrafter"/>
</dbReference>
<keyword evidence="6" id="KW-1185">Reference proteome</keyword>
<comment type="pathway">
    <text evidence="3">Amino-sugar metabolism; N-acetylneuraminate degradation; D-fructose 6-phosphate from N-acetylneuraminate: step 5/5.</text>
</comment>
<accession>A0A1I7KHB8</accession>
<feature type="active site" description="For ring-opening step" evidence="3">
    <location>
        <position position="134"/>
    </location>
</feature>
<organism evidence="5 6">
    <name type="scientific">Alicyclobacillus macrosporangiidus</name>
    <dbReference type="NCBI Taxonomy" id="392015"/>
    <lineage>
        <taxon>Bacteria</taxon>
        <taxon>Bacillati</taxon>
        <taxon>Bacillota</taxon>
        <taxon>Bacilli</taxon>
        <taxon>Bacillales</taxon>
        <taxon>Alicyclobacillaceae</taxon>
        <taxon>Alicyclobacillus</taxon>
    </lineage>
</organism>
<dbReference type="InterPro" id="IPR037171">
    <property type="entry name" value="NagB/RpiA_transferase-like"/>
</dbReference>
<dbReference type="PANTHER" id="PTHR11280:SF5">
    <property type="entry name" value="GLUCOSAMINE-6-PHOSPHATE ISOMERASE"/>
    <property type="match status" value="1"/>
</dbReference>
<feature type="active site" description="Proton acceptor; for enolization step" evidence="3">
    <location>
        <position position="66"/>
    </location>
</feature>
<dbReference type="GO" id="GO:0005975">
    <property type="term" value="P:carbohydrate metabolic process"/>
    <property type="evidence" value="ECO:0007669"/>
    <property type="project" value="InterPro"/>
</dbReference>
<name>A0A1I7KHB8_9BACL</name>
<gene>
    <name evidence="3" type="primary">nagB</name>
    <name evidence="5" type="ORF">SAMN05421543_11616</name>
</gene>
<dbReference type="GO" id="GO:0042802">
    <property type="term" value="F:identical protein binding"/>
    <property type="evidence" value="ECO:0007669"/>
    <property type="project" value="TreeGrafter"/>
</dbReference>
<evidence type="ECO:0000256" key="3">
    <source>
        <dbReference type="HAMAP-Rule" id="MF_01241"/>
    </source>
</evidence>
<dbReference type="UniPathway" id="UPA00629">
    <property type="reaction ID" value="UER00684"/>
</dbReference>
<dbReference type="Proteomes" id="UP000183508">
    <property type="component" value="Unassembled WGS sequence"/>
</dbReference>
<reference evidence="6" key="1">
    <citation type="submission" date="2016-10" db="EMBL/GenBank/DDBJ databases">
        <authorList>
            <person name="Varghese N."/>
        </authorList>
    </citation>
    <scope>NUCLEOTIDE SEQUENCE [LARGE SCALE GENOMIC DNA]</scope>
    <source>
        <strain evidence="6">DSM 17980</strain>
    </source>
</reference>
<dbReference type="NCBIfam" id="TIGR00502">
    <property type="entry name" value="nagB"/>
    <property type="match status" value="1"/>
</dbReference>
<evidence type="ECO:0000313" key="6">
    <source>
        <dbReference type="Proteomes" id="UP000183508"/>
    </source>
</evidence>
<dbReference type="eggNOG" id="COG0363">
    <property type="taxonomic scope" value="Bacteria"/>
</dbReference>
<proteinExistence type="inferred from homology"/>
<dbReference type="Pfam" id="PF01182">
    <property type="entry name" value="Glucosamine_iso"/>
    <property type="match status" value="1"/>
</dbReference>
<dbReference type="OrthoDB" id="9791139at2"/>
<dbReference type="GO" id="GO:0004342">
    <property type="term" value="F:glucosamine-6-phosphate deaminase activity"/>
    <property type="evidence" value="ECO:0007669"/>
    <property type="project" value="UniProtKB-UniRule"/>
</dbReference>
<feature type="active site" description="Proton acceptor; for ring-opening step" evidence="3">
    <location>
        <position position="136"/>
    </location>
</feature>
<dbReference type="EMBL" id="FPBV01000016">
    <property type="protein sequence ID" value="SFU96819.1"/>
    <property type="molecule type" value="Genomic_DNA"/>
</dbReference>
<dbReference type="RefSeq" id="WP_074954183.1">
    <property type="nucleotide sequence ID" value="NZ_FPBV01000016.1"/>
</dbReference>
<dbReference type="STRING" id="392015.SAMN05421543_11616"/>
<evidence type="ECO:0000259" key="4">
    <source>
        <dbReference type="Pfam" id="PF01182"/>
    </source>
</evidence>
<dbReference type="InterPro" id="IPR006148">
    <property type="entry name" value="Glc/Gal-6P_isomerase"/>
</dbReference>
<dbReference type="PANTHER" id="PTHR11280">
    <property type="entry name" value="GLUCOSAMINE-6-PHOSPHATE ISOMERASE"/>
    <property type="match status" value="1"/>
</dbReference>
<evidence type="ECO:0000313" key="5">
    <source>
        <dbReference type="EMBL" id="SFU96819.1"/>
    </source>
</evidence>
<keyword evidence="1 3" id="KW-0378">Hydrolase</keyword>
<feature type="domain" description="Glucosamine/galactosamine-6-phosphate isomerase" evidence="4">
    <location>
        <begin position="13"/>
        <end position="226"/>
    </location>
</feature>
<keyword evidence="2 3" id="KW-0119">Carbohydrate metabolism</keyword>